<dbReference type="Gene3D" id="3.40.50.300">
    <property type="entry name" value="P-loop containing nucleotide triphosphate hydrolases"/>
    <property type="match status" value="1"/>
</dbReference>
<dbReference type="KEGG" id="spph:KFK14_22335"/>
<dbReference type="PANTHER" id="PTHR32309">
    <property type="entry name" value="TYROSINE-PROTEIN KINASE"/>
    <property type="match status" value="1"/>
</dbReference>
<proteinExistence type="predicted"/>
<evidence type="ECO:0000313" key="3">
    <source>
        <dbReference type="EMBL" id="QUT05656.1"/>
    </source>
</evidence>
<keyword evidence="4" id="KW-1185">Reference proteome</keyword>
<dbReference type="GO" id="GO:0005524">
    <property type="term" value="F:ATP binding"/>
    <property type="evidence" value="ECO:0007669"/>
    <property type="project" value="UniProtKB-KW"/>
</dbReference>
<sequence>MIEEKAGSFNNNKMRIGEVLVADGKLTREEAAQAAQLSTERKMLFGQAAVLLGFVTREDVSSAFARHKEFRHRTAAAQVSDDVFFLKDPHSDQSKDILLLAKTLALRWFKGKPNNKVLSIISAERHEGRSTIAANLACVFANAGARTLLIDADLHNPNIHNMFGLGKTSEMLAAQYKIEGVDNLSIMPAGELFEIVYDGFMRSTFTALMEEKRREYDAIFIDTPAASVSNDFQIVGSVAGGALAVTRQGQTRTRPTIKMLNTCDDEGIEVVGGTMLRS</sequence>
<dbReference type="GO" id="GO:0004713">
    <property type="term" value="F:protein tyrosine kinase activity"/>
    <property type="evidence" value="ECO:0007669"/>
    <property type="project" value="TreeGrafter"/>
</dbReference>
<evidence type="ECO:0000313" key="4">
    <source>
        <dbReference type="Proteomes" id="UP000681425"/>
    </source>
</evidence>
<dbReference type="EMBL" id="CP073910">
    <property type="protein sequence ID" value="QUT05656.1"/>
    <property type="molecule type" value="Genomic_DNA"/>
</dbReference>
<evidence type="ECO:0000256" key="1">
    <source>
        <dbReference type="ARBA" id="ARBA00022741"/>
    </source>
</evidence>
<dbReference type="InterPro" id="IPR005702">
    <property type="entry name" value="Wzc-like_C"/>
</dbReference>
<dbReference type="InterPro" id="IPR033756">
    <property type="entry name" value="YlxH/NBP35"/>
</dbReference>
<dbReference type="SUPFAM" id="SSF160246">
    <property type="entry name" value="EspE N-terminal domain-like"/>
    <property type="match status" value="1"/>
</dbReference>
<dbReference type="InterPro" id="IPR037257">
    <property type="entry name" value="T2SS_E_N_sf"/>
</dbReference>
<organism evidence="3 4">
    <name type="scientific">Sphingobium phenoxybenzoativorans</name>
    <dbReference type="NCBI Taxonomy" id="1592790"/>
    <lineage>
        <taxon>Bacteria</taxon>
        <taxon>Pseudomonadati</taxon>
        <taxon>Pseudomonadota</taxon>
        <taxon>Alphaproteobacteria</taxon>
        <taxon>Sphingomonadales</taxon>
        <taxon>Sphingomonadaceae</taxon>
        <taxon>Sphingobium</taxon>
    </lineage>
</organism>
<protein>
    <submittedName>
        <fullName evidence="3">P-loop NTPase</fullName>
    </submittedName>
</protein>
<evidence type="ECO:0000256" key="2">
    <source>
        <dbReference type="ARBA" id="ARBA00022840"/>
    </source>
</evidence>
<dbReference type="RefSeq" id="WP_212609180.1">
    <property type="nucleotide sequence ID" value="NZ_CP073910.1"/>
</dbReference>
<gene>
    <name evidence="3" type="ORF">KFK14_22335</name>
</gene>
<dbReference type="InterPro" id="IPR050445">
    <property type="entry name" value="Bact_polysacc_biosynth/exp"/>
</dbReference>
<accession>A0A975K6E9</accession>
<name>A0A975K6E9_9SPHN</name>
<keyword evidence="1" id="KW-0547">Nucleotide-binding</keyword>
<dbReference type="AlphaFoldDB" id="A0A975K6E9"/>
<keyword evidence="2" id="KW-0067">ATP-binding</keyword>
<dbReference type="PANTHER" id="PTHR32309:SF13">
    <property type="entry name" value="FERRIC ENTEROBACTIN TRANSPORT PROTEIN FEPE"/>
    <property type="match status" value="1"/>
</dbReference>
<reference evidence="3" key="1">
    <citation type="submission" date="2021-04" db="EMBL/GenBank/DDBJ databases">
        <title>Isolation of p-tert-butylphenol degrading bacteria Sphingobium phenoxybenzoativorans Tas13 from active sludge.</title>
        <authorList>
            <person name="Li Y."/>
        </authorList>
    </citation>
    <scope>NUCLEOTIDE SEQUENCE</scope>
    <source>
        <strain evidence="3">Tas13</strain>
    </source>
</reference>
<dbReference type="Pfam" id="PF10609">
    <property type="entry name" value="ParA"/>
    <property type="match status" value="1"/>
</dbReference>
<dbReference type="CDD" id="cd05387">
    <property type="entry name" value="BY-kinase"/>
    <property type="match status" value="1"/>
</dbReference>
<dbReference type="GO" id="GO:0005886">
    <property type="term" value="C:plasma membrane"/>
    <property type="evidence" value="ECO:0007669"/>
    <property type="project" value="TreeGrafter"/>
</dbReference>
<dbReference type="InterPro" id="IPR027417">
    <property type="entry name" value="P-loop_NTPase"/>
</dbReference>
<dbReference type="SUPFAM" id="SSF52540">
    <property type="entry name" value="P-loop containing nucleoside triphosphate hydrolases"/>
    <property type="match status" value="1"/>
</dbReference>
<dbReference type="Proteomes" id="UP000681425">
    <property type="component" value="Chromosome"/>
</dbReference>